<dbReference type="EMBL" id="BMAV01003790">
    <property type="protein sequence ID" value="GFY43629.1"/>
    <property type="molecule type" value="Genomic_DNA"/>
</dbReference>
<comment type="caution">
    <text evidence="1">The sequence shown here is derived from an EMBL/GenBank/DDBJ whole genome shotgun (WGS) entry which is preliminary data.</text>
</comment>
<reference evidence="1" key="1">
    <citation type="submission" date="2020-08" db="EMBL/GenBank/DDBJ databases">
        <title>Multicomponent nature underlies the extraordinary mechanical properties of spider dragline silk.</title>
        <authorList>
            <person name="Kono N."/>
            <person name="Nakamura H."/>
            <person name="Mori M."/>
            <person name="Yoshida Y."/>
            <person name="Ohtoshi R."/>
            <person name="Malay A.D."/>
            <person name="Moran D.A.P."/>
            <person name="Tomita M."/>
            <person name="Numata K."/>
            <person name="Arakawa K."/>
        </authorList>
    </citation>
    <scope>NUCLEOTIDE SEQUENCE</scope>
</reference>
<dbReference type="Proteomes" id="UP000886998">
    <property type="component" value="Unassembled WGS sequence"/>
</dbReference>
<evidence type="ECO:0000313" key="2">
    <source>
        <dbReference type="Proteomes" id="UP000886998"/>
    </source>
</evidence>
<dbReference type="OrthoDB" id="6450286at2759"/>
<evidence type="ECO:0000313" key="1">
    <source>
        <dbReference type="EMBL" id="GFY43629.1"/>
    </source>
</evidence>
<name>A0A8X6WYE5_9ARAC</name>
<keyword evidence="2" id="KW-1185">Reference proteome</keyword>
<sequence length="106" mass="12020">MLVSGNKKRGIHKPKVKGRKKVKRKEGVSILQKASRVAHFELHFLREETKQSGVLPLTDFVAAATSNKSFLSTCNSSPLSYEEKRKDERGIFVLQLTWKNPVSYGF</sequence>
<accession>A0A8X6WYE5</accession>
<dbReference type="AlphaFoldDB" id="A0A8X6WYE5"/>
<protein>
    <submittedName>
        <fullName evidence="1">Uncharacterized protein</fullName>
    </submittedName>
</protein>
<organism evidence="1 2">
    <name type="scientific">Trichonephila inaurata madagascariensis</name>
    <dbReference type="NCBI Taxonomy" id="2747483"/>
    <lineage>
        <taxon>Eukaryota</taxon>
        <taxon>Metazoa</taxon>
        <taxon>Ecdysozoa</taxon>
        <taxon>Arthropoda</taxon>
        <taxon>Chelicerata</taxon>
        <taxon>Arachnida</taxon>
        <taxon>Araneae</taxon>
        <taxon>Araneomorphae</taxon>
        <taxon>Entelegynae</taxon>
        <taxon>Araneoidea</taxon>
        <taxon>Nephilidae</taxon>
        <taxon>Trichonephila</taxon>
        <taxon>Trichonephila inaurata</taxon>
    </lineage>
</organism>
<proteinExistence type="predicted"/>
<gene>
    <name evidence="1" type="ORF">TNIN_480661</name>
</gene>